<accession>A0ABT9DDB9</accession>
<dbReference type="PANTHER" id="PTHR11669">
    <property type="entry name" value="REPLICATION FACTOR C / DNA POLYMERASE III GAMMA-TAU SUBUNIT"/>
    <property type="match status" value="1"/>
</dbReference>
<comment type="caution">
    <text evidence="10">The sequence shown here is derived from an EMBL/GenBank/DDBJ whole genome shotgun (WGS) entry which is preliminary data.</text>
</comment>
<feature type="domain" description="AAA+ ATPase" evidence="9">
    <location>
        <begin position="37"/>
        <end position="179"/>
    </location>
</feature>
<dbReference type="InterPro" id="IPR045085">
    <property type="entry name" value="HLD_clamp_pol_III_gamma_tau"/>
</dbReference>
<dbReference type="NCBIfam" id="TIGR02397">
    <property type="entry name" value="dnaX_nterm"/>
    <property type="match status" value="1"/>
</dbReference>
<comment type="similarity">
    <text evidence="1 8">Belongs to the DnaX/STICHEL family.</text>
</comment>
<evidence type="ECO:0000256" key="6">
    <source>
        <dbReference type="ARBA" id="ARBA00022932"/>
    </source>
</evidence>
<dbReference type="CDD" id="cd18137">
    <property type="entry name" value="HLD_clamp_pol_III_gamma_tau"/>
    <property type="match status" value="1"/>
</dbReference>
<dbReference type="RefSeq" id="WP_304515248.1">
    <property type="nucleotide sequence ID" value="NZ_JAOSID010000003.1"/>
</dbReference>
<keyword evidence="3 8" id="KW-0547">Nucleotide-binding</keyword>
<sequence>MPHLALYRKYRPRNFSNIIGQKIIIQTLKNAIEYQKIHHCYLLSGDKGVGKTTLAKNLAKVINCANLQYQDCCNSCHSCLSIEQKVNLDVIEIDGASYNGVGEIRELQNTAKYKPNFLKYKIYIIDEVHVLSYNAFNALLKLLEEPPLNLIFILITSELYKIPKTIISRTQHFHLLNIPEKEIEKKLRNITKEEKISIDNKALNKIAFYSNGSMRDALNLLDKVSSYQNNIIKQEDIETILGIVPEAQIEKLAKCLFNKDTKTIISLLESILAPSIEINLFIDDLIDFFQTCFINCFQSENDFKNVLYEIPHKISTKILYTLLQLKQDIRWCKQKKNLLIINFIQLNQYLINQNFNLQNKQTKTNTKTNLTYGQDKSFSEITITNEQNKNDNLQLDFNHLAKKQNNLANNYDKFHINKKENNFTKRLKQILINPDLTVTETLKKGWPKLENFPQKDLEIAARCLYKSNVLLINQSKELLLSCETLSHYKQLIKINIKNKIKTILNSKTKLIEEYFVILNKDWEQVLKPVYLKFQSTRNKKDVDLSDLDVHFYERNSTLNLETKQSIIIELAKEYFGLEKVKISESKK</sequence>
<keyword evidence="11" id="KW-1185">Reference proteome</keyword>
<keyword evidence="8 10" id="KW-0808">Transferase</keyword>
<dbReference type="PRINTS" id="PR00300">
    <property type="entry name" value="CLPPROTEASEA"/>
</dbReference>
<organism evidence="10 11">
    <name type="scientific">Candidatus Phytoplasma melaleucae</name>
    <dbReference type="NCBI Taxonomy" id="2982630"/>
    <lineage>
        <taxon>Bacteria</taxon>
        <taxon>Bacillati</taxon>
        <taxon>Mycoplasmatota</taxon>
        <taxon>Mollicutes</taxon>
        <taxon>Acholeplasmatales</taxon>
        <taxon>Acholeplasmataceae</taxon>
        <taxon>Candidatus Phytoplasma</taxon>
    </lineage>
</organism>
<dbReference type="SMART" id="SM00382">
    <property type="entry name" value="AAA"/>
    <property type="match status" value="1"/>
</dbReference>
<keyword evidence="8" id="KW-0235">DNA replication</keyword>
<keyword evidence="2" id="KW-0479">Metal-binding</keyword>
<evidence type="ECO:0000256" key="7">
    <source>
        <dbReference type="ARBA" id="ARBA00049244"/>
    </source>
</evidence>
<keyword evidence="5 8" id="KW-0067">ATP-binding</keyword>
<dbReference type="NCBIfam" id="NF004046">
    <property type="entry name" value="PRK05563.1"/>
    <property type="match status" value="1"/>
</dbReference>
<reference evidence="10 11" key="1">
    <citation type="journal article" date="2023" name="Int. J. Syst. Evol. Microbiol.">
        <title>The observation of taxonomic boundaries for the 16SrII and 16SrXXV phytoplasmas using genome-based delimitation.</title>
        <authorList>
            <person name="Rodrigues Jardim B."/>
            <person name="Tran-Nguyen L.T.T."/>
            <person name="Gambley C."/>
            <person name="Al-Sadi A.M."/>
            <person name="Al-Subhi A.M."/>
            <person name="Foissac X."/>
            <person name="Salar P."/>
            <person name="Cai H."/>
            <person name="Yang J.Y."/>
            <person name="Davis R."/>
            <person name="Jones L."/>
            <person name="Rodoni B."/>
            <person name="Constable F.E."/>
        </authorList>
    </citation>
    <scope>NUCLEOTIDE SEQUENCE [LARGE SCALE GENOMIC DNA]</scope>
    <source>
        <strain evidence="10">BAWM-155c</strain>
    </source>
</reference>
<evidence type="ECO:0000256" key="2">
    <source>
        <dbReference type="ARBA" id="ARBA00022723"/>
    </source>
</evidence>
<evidence type="ECO:0000256" key="5">
    <source>
        <dbReference type="ARBA" id="ARBA00022840"/>
    </source>
</evidence>
<evidence type="ECO:0000256" key="1">
    <source>
        <dbReference type="ARBA" id="ARBA00006360"/>
    </source>
</evidence>
<keyword evidence="6 8" id="KW-0239">DNA-directed DNA polymerase</keyword>
<evidence type="ECO:0000256" key="4">
    <source>
        <dbReference type="ARBA" id="ARBA00022833"/>
    </source>
</evidence>
<comment type="function">
    <text evidence="8">DNA polymerase III is a complex, multichain enzyme responsible for most of the replicative synthesis in bacteria. This DNA polymerase also exhibits 3' to 5' exonuclease activity.</text>
</comment>
<evidence type="ECO:0000259" key="9">
    <source>
        <dbReference type="SMART" id="SM00382"/>
    </source>
</evidence>
<dbReference type="InterPro" id="IPR027417">
    <property type="entry name" value="P-loop_NTPase"/>
</dbReference>
<protein>
    <recommendedName>
        <fullName evidence="8">DNA polymerase III subunit gamma/tau</fullName>
        <ecNumber evidence="8">2.7.7.7</ecNumber>
    </recommendedName>
</protein>
<dbReference type="Gene3D" id="1.10.8.60">
    <property type="match status" value="1"/>
</dbReference>
<gene>
    <name evidence="8 10" type="primary">dnaX</name>
    <name evidence="10" type="ORF">OC680_00920</name>
</gene>
<dbReference type="InterPro" id="IPR012763">
    <property type="entry name" value="DNA_pol_III_sug/sutau_N"/>
</dbReference>
<dbReference type="CDD" id="cd00009">
    <property type="entry name" value="AAA"/>
    <property type="match status" value="1"/>
</dbReference>
<dbReference type="Gene3D" id="3.40.50.300">
    <property type="entry name" value="P-loop containing nucleotide triphosphate hydrolases"/>
    <property type="match status" value="1"/>
</dbReference>
<comment type="subunit">
    <text evidence="8">DNA polymerase III contains a core (composed of alpha, epsilon and theta chains) that associates with a tau subunit. This core dimerizes to form the POLIII' complex. PolIII' associates with the gamma complex (composed of gamma, delta, delta', psi and chi chains) and with the beta chain to form the complete DNA polymerase III complex.</text>
</comment>
<evidence type="ECO:0000313" key="11">
    <source>
        <dbReference type="Proteomes" id="UP001172036"/>
    </source>
</evidence>
<dbReference type="InterPro" id="IPR003593">
    <property type="entry name" value="AAA+_ATPase"/>
</dbReference>
<keyword evidence="8 10" id="KW-0548">Nucleotidyltransferase</keyword>
<dbReference type="Pfam" id="PF22608">
    <property type="entry name" value="DNAX_ATPase_lid"/>
    <property type="match status" value="1"/>
</dbReference>
<dbReference type="PANTHER" id="PTHR11669:SF0">
    <property type="entry name" value="PROTEIN STICHEL-LIKE 2"/>
    <property type="match status" value="1"/>
</dbReference>
<proteinExistence type="inferred from homology"/>
<evidence type="ECO:0000256" key="8">
    <source>
        <dbReference type="RuleBase" id="RU364063"/>
    </source>
</evidence>
<dbReference type="Proteomes" id="UP001172036">
    <property type="component" value="Unassembled WGS sequence"/>
</dbReference>
<dbReference type="SUPFAM" id="SSF52540">
    <property type="entry name" value="P-loop containing nucleoside triphosphate hydrolases"/>
    <property type="match status" value="1"/>
</dbReference>
<dbReference type="GO" id="GO:0003887">
    <property type="term" value="F:DNA-directed DNA polymerase activity"/>
    <property type="evidence" value="ECO:0007669"/>
    <property type="project" value="UniProtKB-EC"/>
</dbReference>
<dbReference type="InterPro" id="IPR001270">
    <property type="entry name" value="ClpA/B"/>
</dbReference>
<dbReference type="EMBL" id="JAOSID010000003">
    <property type="protein sequence ID" value="MDO8168045.1"/>
    <property type="molecule type" value="Genomic_DNA"/>
</dbReference>
<evidence type="ECO:0000256" key="3">
    <source>
        <dbReference type="ARBA" id="ARBA00022741"/>
    </source>
</evidence>
<comment type="catalytic activity">
    <reaction evidence="7 8">
        <text>DNA(n) + a 2'-deoxyribonucleoside 5'-triphosphate = DNA(n+1) + diphosphate</text>
        <dbReference type="Rhea" id="RHEA:22508"/>
        <dbReference type="Rhea" id="RHEA-COMP:17339"/>
        <dbReference type="Rhea" id="RHEA-COMP:17340"/>
        <dbReference type="ChEBI" id="CHEBI:33019"/>
        <dbReference type="ChEBI" id="CHEBI:61560"/>
        <dbReference type="ChEBI" id="CHEBI:173112"/>
        <dbReference type="EC" id="2.7.7.7"/>
    </reaction>
</comment>
<dbReference type="Pfam" id="PF13177">
    <property type="entry name" value="DNA_pol3_delta2"/>
    <property type="match status" value="1"/>
</dbReference>
<evidence type="ECO:0000313" key="10">
    <source>
        <dbReference type="EMBL" id="MDO8168045.1"/>
    </source>
</evidence>
<dbReference type="InterPro" id="IPR050238">
    <property type="entry name" value="DNA_Rep/Repair_Clamp_Loader"/>
</dbReference>
<name>A0ABT9DDB9_9MOLU</name>
<dbReference type="EC" id="2.7.7.7" evidence="8"/>
<keyword evidence="4" id="KW-0862">Zinc</keyword>